<dbReference type="Proteomes" id="UP000591131">
    <property type="component" value="Unassembled WGS sequence"/>
</dbReference>
<keyword evidence="4" id="KW-1185">Reference proteome</keyword>
<protein>
    <recommendedName>
        <fullName evidence="5">Protein arginine methyltransferase 10</fullName>
    </recommendedName>
</protein>
<feature type="compositionally biased region" description="Polar residues" evidence="1">
    <location>
        <begin position="1675"/>
        <end position="1687"/>
    </location>
</feature>
<comment type="caution">
    <text evidence="3">The sequence shown here is derived from an EMBL/GenBank/DDBJ whole genome shotgun (WGS) entry which is preliminary data.</text>
</comment>
<proteinExistence type="predicted"/>
<sequence length="1872" mass="207056">MNSTKAAYPGWKRAAAALFSLGVLVGAQDVPITEHIADDIVDQCNKVVIHSVKEASQIAKAVNTQKEPRTIWLVGDNRGSFSKHKCEAVTESPRRDTEESAYKVSTTCDGKPTSLYFEHEYEALQFAVLWGDLETFTVSPEVVADAWVEKNPFAQWWGVKQNLGLSYIRYRNSSPRLRRITLGEYKVYCDKVHSGPIEANGRYEVELTCTYQNKVTKTFNLLFKERVTAMMFAANWGGYTLGVPIRSSELEGSDIASAEVRINPSTEMATERILTMKSGEKYNCAGATDIEGKTVKAACDKKDVELSFSTEELAEKFAARWGGFNEVPDDLVSRSEGVFSGDFSGKLLRATSDVCDMGKRTVRGRIEVEGLDGSIRCDRVSEPVVYESASDAYIVNAKCQGRTVDIRFKNEDDAWRFSSEWSHFRADVSVNLALLTPALRVEITPSDNNDASGNYTLVSATRERYTREDRVRLLWLAVGSEAVPKPEDKEWYACQKVWTIEQRNQNEYAVRSRCGLSFRGDTPSMEERKDEVAVVFPREQDAKEFAQQWGQYVAVDLDHVEGADLGNGQVEKIDTAAVYKDTFSEVVVGRIFTVRGSAYFCKSLAGDSESITYNNDRYYITLQCSTDERLENTIAVKLVFKTVTASIAFGIIWAQLETPTVEMHPSLLAGAYATVQGGNLRIGSPSEVVAAKVQYNANADITGRTLEVKSDGKVVVHTCNAVTADIASRGGKYVISLLCDGQQATILYGNPDAAKEFAYRWGGLVNPQIRMDNDFIQSCRSVVMGMDQAVHTLEQAWVENAGAGGGFSSMMVTKRYIRAKQHTSMNLQCDAVTAPPENDNGIYRLSMNCQSQRVVVTCSVADAAVLFATQWGGYVRNEVAVKTPPGACNACRVGGAAGWSVQMLSVTLTQSIRYLYVQRGSEMRMLTCGALKQNPEIRLDEFVIPMDCHDERAKQEAKVEMVCGSASTAIEVSRGPFCGKTDATVVVQEKVCRSCERVTVKGSLTPMKLGRASIVGAGIELETLTPGQGMNQYSCSHVMSPPQYTPMGTLVMQCACQEQVLEIECREQESALQIATWGKAVISELAVSKDILKSCAAVRIDNIKNDFTLVKASYQPSSVAQSTPGVVTSVVEREEHKRWLTVNFANNPAGSYKYAVSEFQYTCDPVQNAPEPHRAINTESNAYMVRARCQKDDGSGEKTDVDIICDNHYHARQLAAWWGKLENPKAPVTYSSIYKHVKGVYVDQKAVKFADELQFISATATQKNLKVVKIADKYYSCASLNNGRFVYKQFYYFISLNCYDVTHKPKDGQKYKSADLILVLDNELSATTVASAFAGLEKGKLLIESKYYFEGTEGSAMIADSPSELKGAYINMYPKELVLDFGAFEYSCREVTEAPRFTVDKHYEVTVYCGKRVDNKEPSLKNERIRINFSTMLRATGFAYGFGGYLNHQVDFDPNLLETVDFVAVPKDIYMGKEELLPLKRASVVFNLKGEVVSRRIEFLRPDHFFGDAPTERDYHLVTYVCGDMEIVNSGAVVTKNGAHDDAETKGKAATLKAVCGESSNGIDPPFANTPIALLFYHYTEYAETFAKWWNGDFVRVEAPEKPPLNTAGWAGTYQQMQTITKSTKTYVAKFSGSDEAELRQRARDWKANKRQEIAQRAIARGDPFAASRERAQELQDSFTPGQQSVDGSDKESNKSDFVTEALSNAGRVSIISGKGCSPDSDGWRASTCLLCPEGSEDVVRMTLMECSHDYSRYSTQIDSLISSSALTAVVVTVSAAAMDRMLTSTTGWLERILACSTEGRPQVVALLLLYRGNDSSVGDPSAIADSLYQVLESMLPGSPILTCDLYDSRSALQALQSLYHVADAHARCKDI</sequence>
<evidence type="ECO:0008006" key="5">
    <source>
        <dbReference type="Google" id="ProtNLM"/>
    </source>
</evidence>
<evidence type="ECO:0000256" key="1">
    <source>
        <dbReference type="SAM" id="MobiDB-lite"/>
    </source>
</evidence>
<keyword evidence="2" id="KW-0732">Signal</keyword>
<evidence type="ECO:0000313" key="4">
    <source>
        <dbReference type="Proteomes" id="UP000591131"/>
    </source>
</evidence>
<dbReference type="OrthoDB" id="411330at2759"/>
<accession>A0A7J6MPG0</accession>
<feature type="chain" id="PRO_5029776743" description="Protein arginine methyltransferase 10" evidence="2">
    <location>
        <begin position="28"/>
        <end position="1872"/>
    </location>
</feature>
<organism evidence="3 4">
    <name type="scientific">Perkinsus chesapeaki</name>
    <name type="common">Clam parasite</name>
    <name type="synonym">Perkinsus andrewsi</name>
    <dbReference type="NCBI Taxonomy" id="330153"/>
    <lineage>
        <taxon>Eukaryota</taxon>
        <taxon>Sar</taxon>
        <taxon>Alveolata</taxon>
        <taxon>Perkinsozoa</taxon>
        <taxon>Perkinsea</taxon>
        <taxon>Perkinsida</taxon>
        <taxon>Perkinsidae</taxon>
        <taxon>Perkinsus</taxon>
    </lineage>
</organism>
<evidence type="ECO:0000256" key="2">
    <source>
        <dbReference type="SAM" id="SignalP"/>
    </source>
</evidence>
<feature type="signal peptide" evidence="2">
    <location>
        <begin position="1"/>
        <end position="27"/>
    </location>
</feature>
<reference evidence="3 4" key="1">
    <citation type="submission" date="2020-04" db="EMBL/GenBank/DDBJ databases">
        <title>Perkinsus chesapeaki whole genome sequence.</title>
        <authorList>
            <person name="Bogema D.R."/>
        </authorList>
    </citation>
    <scope>NUCLEOTIDE SEQUENCE [LARGE SCALE GENOMIC DNA]</scope>
    <source>
        <strain evidence="3">ATCC PRA-425</strain>
    </source>
</reference>
<dbReference type="EMBL" id="JAAPAO010000082">
    <property type="protein sequence ID" value="KAF4673462.1"/>
    <property type="molecule type" value="Genomic_DNA"/>
</dbReference>
<gene>
    <name evidence="3" type="ORF">FOL47_010514</name>
</gene>
<feature type="region of interest" description="Disordered" evidence="1">
    <location>
        <begin position="1661"/>
        <end position="1696"/>
    </location>
</feature>
<evidence type="ECO:0000313" key="3">
    <source>
        <dbReference type="EMBL" id="KAF4673462.1"/>
    </source>
</evidence>
<name>A0A7J6MPG0_PERCH</name>